<feature type="domain" description="HTH merR-type" evidence="5">
    <location>
        <begin position="10"/>
        <end position="79"/>
    </location>
</feature>
<protein>
    <submittedName>
        <fullName evidence="6">Transcriptional regulator</fullName>
    </submittedName>
</protein>
<dbReference type="AlphaFoldDB" id="A0A0R2FLG2"/>
<dbReference type="GO" id="GO:0003677">
    <property type="term" value="F:DNA binding"/>
    <property type="evidence" value="ECO:0007669"/>
    <property type="project" value="UniProtKB-KW"/>
</dbReference>
<evidence type="ECO:0000256" key="4">
    <source>
        <dbReference type="ARBA" id="ARBA00023163"/>
    </source>
</evidence>
<dbReference type="EMBL" id="AYZJ01000009">
    <property type="protein sequence ID" value="KRN25564.1"/>
    <property type="molecule type" value="Genomic_DNA"/>
</dbReference>
<dbReference type="Gene3D" id="1.10.1660.10">
    <property type="match status" value="1"/>
</dbReference>
<evidence type="ECO:0000256" key="1">
    <source>
        <dbReference type="ARBA" id="ARBA00022491"/>
    </source>
</evidence>
<keyword evidence="3" id="KW-0238">DNA-binding</keyword>
<proteinExistence type="predicted"/>
<dbReference type="STRING" id="1423730.FC75_GL000294"/>
<dbReference type="InterPro" id="IPR009061">
    <property type="entry name" value="DNA-bd_dom_put_sf"/>
</dbReference>
<organism evidence="6 7">
    <name type="scientific">Lacticaseibacillus camelliae DSM 22697 = JCM 13995</name>
    <dbReference type="NCBI Taxonomy" id="1423730"/>
    <lineage>
        <taxon>Bacteria</taxon>
        <taxon>Bacillati</taxon>
        <taxon>Bacillota</taxon>
        <taxon>Bacilli</taxon>
        <taxon>Lactobacillales</taxon>
        <taxon>Lactobacillaceae</taxon>
        <taxon>Lacticaseibacillus</taxon>
    </lineage>
</organism>
<dbReference type="Pfam" id="PF13411">
    <property type="entry name" value="MerR_1"/>
    <property type="match status" value="1"/>
</dbReference>
<keyword evidence="1" id="KW-0678">Repressor</keyword>
<evidence type="ECO:0000259" key="5">
    <source>
        <dbReference type="PROSITE" id="PS50937"/>
    </source>
</evidence>
<dbReference type="PANTHER" id="PTHR30204">
    <property type="entry name" value="REDOX-CYCLING DRUG-SENSING TRANSCRIPTIONAL ACTIVATOR SOXR"/>
    <property type="match status" value="1"/>
</dbReference>
<dbReference type="PANTHER" id="PTHR30204:SF69">
    <property type="entry name" value="MERR-FAMILY TRANSCRIPTIONAL REGULATOR"/>
    <property type="match status" value="1"/>
</dbReference>
<dbReference type="InterPro" id="IPR047057">
    <property type="entry name" value="MerR_fam"/>
</dbReference>
<reference evidence="6 7" key="1">
    <citation type="journal article" date="2015" name="Genome Announc.">
        <title>Expanding the biotechnology potential of lactobacilli through comparative genomics of 213 strains and associated genera.</title>
        <authorList>
            <person name="Sun Z."/>
            <person name="Harris H.M."/>
            <person name="McCann A."/>
            <person name="Guo C."/>
            <person name="Argimon S."/>
            <person name="Zhang W."/>
            <person name="Yang X."/>
            <person name="Jeffery I.B."/>
            <person name="Cooney J.C."/>
            <person name="Kagawa T.F."/>
            <person name="Liu W."/>
            <person name="Song Y."/>
            <person name="Salvetti E."/>
            <person name="Wrobel A."/>
            <person name="Rasinkangas P."/>
            <person name="Parkhill J."/>
            <person name="Rea M.C."/>
            <person name="O'Sullivan O."/>
            <person name="Ritari J."/>
            <person name="Douillard F.P."/>
            <person name="Paul Ross R."/>
            <person name="Yang R."/>
            <person name="Briner A.E."/>
            <person name="Felis G.E."/>
            <person name="de Vos W.M."/>
            <person name="Barrangou R."/>
            <person name="Klaenhammer T.R."/>
            <person name="Caufield P.W."/>
            <person name="Cui Y."/>
            <person name="Zhang H."/>
            <person name="O'Toole P.W."/>
        </authorList>
    </citation>
    <scope>NUCLEOTIDE SEQUENCE [LARGE SCALE GENOMIC DNA]</scope>
    <source>
        <strain evidence="6 7">DSM 22697</strain>
    </source>
</reference>
<gene>
    <name evidence="6" type="ORF">FC75_GL000294</name>
</gene>
<dbReference type="Proteomes" id="UP000050865">
    <property type="component" value="Unassembled WGS sequence"/>
</dbReference>
<sequence length="276" mass="30906">MTVNPKDSAMLKISEMAKLANTTRRTLIFYDEQGLFKPAKVSDTGYRYYEYSQLYDLMTILGLRHIGLSLDQIKAIRSADNRQAIPQLQEAQAKITSQIEDLQRVQAVIQQRLTRPGKAPAGKLYAPVVATLKSATFWCSRKAVDCTEEEVAQLFSEFYQKLDALALMNTATSGYLTDLPVEDPAGYMDASFRILKETQGKPDETLLPLIKKPAGRYVRVRVANTLDGITRGLNELNQFCQTAGLHPSTHLWQINDHDAVVAQGATPYGWLEYALD</sequence>
<dbReference type="PATRIC" id="fig|1423730.4.peg.310"/>
<keyword evidence="2" id="KW-0805">Transcription regulation</keyword>
<name>A0A0R2FLG2_9LACO</name>
<evidence type="ECO:0000313" key="6">
    <source>
        <dbReference type="EMBL" id="KRN25564.1"/>
    </source>
</evidence>
<dbReference type="GO" id="GO:0003700">
    <property type="term" value="F:DNA-binding transcription factor activity"/>
    <property type="evidence" value="ECO:0007669"/>
    <property type="project" value="InterPro"/>
</dbReference>
<dbReference type="PROSITE" id="PS50937">
    <property type="entry name" value="HTH_MERR_2"/>
    <property type="match status" value="1"/>
</dbReference>
<dbReference type="SMART" id="SM00422">
    <property type="entry name" value="HTH_MERR"/>
    <property type="match status" value="1"/>
</dbReference>
<dbReference type="SUPFAM" id="SSF46955">
    <property type="entry name" value="Putative DNA-binding domain"/>
    <property type="match status" value="1"/>
</dbReference>
<dbReference type="InterPro" id="IPR000551">
    <property type="entry name" value="MerR-type_HTH_dom"/>
</dbReference>
<keyword evidence="7" id="KW-1185">Reference proteome</keyword>
<evidence type="ECO:0000256" key="2">
    <source>
        <dbReference type="ARBA" id="ARBA00023015"/>
    </source>
</evidence>
<evidence type="ECO:0000313" key="7">
    <source>
        <dbReference type="Proteomes" id="UP000050865"/>
    </source>
</evidence>
<accession>A0A0R2FLG2</accession>
<keyword evidence="4" id="KW-0804">Transcription</keyword>
<comment type="caution">
    <text evidence="6">The sequence shown here is derived from an EMBL/GenBank/DDBJ whole genome shotgun (WGS) entry which is preliminary data.</text>
</comment>
<evidence type="ECO:0000256" key="3">
    <source>
        <dbReference type="ARBA" id="ARBA00023125"/>
    </source>
</evidence>